<evidence type="ECO:0000313" key="2">
    <source>
        <dbReference type="Proteomes" id="UP000634136"/>
    </source>
</evidence>
<dbReference type="OrthoDB" id="1430812at2759"/>
<evidence type="ECO:0000313" key="1">
    <source>
        <dbReference type="EMBL" id="KAF7838797.1"/>
    </source>
</evidence>
<organism evidence="1 2">
    <name type="scientific">Senna tora</name>
    <dbReference type="NCBI Taxonomy" id="362788"/>
    <lineage>
        <taxon>Eukaryota</taxon>
        <taxon>Viridiplantae</taxon>
        <taxon>Streptophyta</taxon>
        <taxon>Embryophyta</taxon>
        <taxon>Tracheophyta</taxon>
        <taxon>Spermatophyta</taxon>
        <taxon>Magnoliopsida</taxon>
        <taxon>eudicotyledons</taxon>
        <taxon>Gunneridae</taxon>
        <taxon>Pentapetalae</taxon>
        <taxon>rosids</taxon>
        <taxon>fabids</taxon>
        <taxon>Fabales</taxon>
        <taxon>Fabaceae</taxon>
        <taxon>Caesalpinioideae</taxon>
        <taxon>Cassia clade</taxon>
        <taxon>Senna</taxon>
    </lineage>
</organism>
<dbReference type="EMBL" id="JAAIUW010000003">
    <property type="protein sequence ID" value="KAF7838797.1"/>
    <property type="molecule type" value="Genomic_DNA"/>
</dbReference>
<dbReference type="Proteomes" id="UP000634136">
    <property type="component" value="Unassembled WGS sequence"/>
</dbReference>
<dbReference type="PANTHER" id="PTHR33710:SF13">
    <property type="entry name" value="ENDONUCLEASE_EXONUCLEASE_PHOSPHATASE FAMILY PROTEIN"/>
    <property type="match status" value="1"/>
</dbReference>
<keyword evidence="2" id="KW-1185">Reference proteome</keyword>
<sequence length="243" mass="28409">MIAGDFNQITNLNEKLSNNSAVRGGQDLMYCINSLNLVDLPTCGNWFTWTNNRHNQDAVWERIDKTFTNAHWLQYFPTSWVEVLPIAASNHAPLVIHLQNYSIRKPKSFCFEVMWLNHPHLKNLVRSHWQSPTNGSRAMQVMSKINHTAKGLTAWNKYEFGNLRIQIHATENLLQQLQKNIGISNDNTLEFTYRKRLDFLLNCEEIMWAQRAQQLWLIKGDRNTRSKIKLSCTSLSYIPLREH</sequence>
<dbReference type="GO" id="GO:0004527">
    <property type="term" value="F:exonuclease activity"/>
    <property type="evidence" value="ECO:0007669"/>
    <property type="project" value="UniProtKB-KW"/>
</dbReference>
<dbReference type="InterPro" id="IPR036691">
    <property type="entry name" value="Endo/exonu/phosph_ase_sf"/>
</dbReference>
<dbReference type="AlphaFoldDB" id="A0A834X6N7"/>
<dbReference type="GO" id="GO:0004519">
    <property type="term" value="F:endonuclease activity"/>
    <property type="evidence" value="ECO:0007669"/>
    <property type="project" value="UniProtKB-KW"/>
</dbReference>
<reference evidence="1" key="1">
    <citation type="submission" date="2020-09" db="EMBL/GenBank/DDBJ databases">
        <title>Genome-Enabled Discovery of Anthraquinone Biosynthesis in Senna tora.</title>
        <authorList>
            <person name="Kang S.-H."/>
            <person name="Pandey R.P."/>
            <person name="Lee C.-M."/>
            <person name="Sim J.-S."/>
            <person name="Jeong J.-T."/>
            <person name="Choi B.-S."/>
            <person name="Jung M."/>
            <person name="Ginzburg D."/>
            <person name="Zhao K."/>
            <person name="Won S.Y."/>
            <person name="Oh T.-J."/>
            <person name="Yu Y."/>
            <person name="Kim N.-H."/>
            <person name="Lee O.R."/>
            <person name="Lee T.-H."/>
            <person name="Bashyal P."/>
            <person name="Kim T.-S."/>
            <person name="Lee W.-H."/>
            <person name="Kawkins C."/>
            <person name="Kim C.-K."/>
            <person name="Kim J.S."/>
            <person name="Ahn B.O."/>
            <person name="Rhee S.Y."/>
            <person name="Sohng J.K."/>
        </authorList>
    </citation>
    <scope>NUCLEOTIDE SEQUENCE</scope>
    <source>
        <tissue evidence="1">Leaf</tissue>
    </source>
</reference>
<keyword evidence="1" id="KW-0540">Nuclease</keyword>
<dbReference type="SUPFAM" id="SSF56219">
    <property type="entry name" value="DNase I-like"/>
    <property type="match status" value="1"/>
</dbReference>
<accession>A0A834X6N7</accession>
<comment type="caution">
    <text evidence="1">The sequence shown here is derived from an EMBL/GenBank/DDBJ whole genome shotgun (WGS) entry which is preliminary data.</text>
</comment>
<protein>
    <submittedName>
        <fullName evidence="1">Endonuclease/exonuclease/phosphatase</fullName>
    </submittedName>
</protein>
<dbReference type="Gene3D" id="3.60.10.10">
    <property type="entry name" value="Endonuclease/exonuclease/phosphatase"/>
    <property type="match status" value="1"/>
</dbReference>
<keyword evidence="1" id="KW-0269">Exonuclease</keyword>
<proteinExistence type="predicted"/>
<keyword evidence="1" id="KW-0255">Endonuclease</keyword>
<keyword evidence="1" id="KW-0378">Hydrolase</keyword>
<gene>
    <name evidence="1" type="ORF">G2W53_007279</name>
</gene>
<dbReference type="PANTHER" id="PTHR33710">
    <property type="entry name" value="BNAC02G09200D PROTEIN"/>
    <property type="match status" value="1"/>
</dbReference>
<name>A0A834X6N7_9FABA</name>